<accession>A0A7K6G6F8</accession>
<dbReference type="InterPro" id="IPR051718">
    <property type="entry name" value="ARF_GTPase-activating"/>
</dbReference>
<protein>
    <submittedName>
        <fullName evidence="2">SMAP2 protein</fullName>
    </submittedName>
</protein>
<dbReference type="AlphaFoldDB" id="A0A7K6G6F8"/>
<comment type="caution">
    <text evidence="2">The sequence shown here is derived from an EMBL/GenBank/DDBJ whole genome shotgun (WGS) entry which is preliminary data.</text>
</comment>
<proteinExistence type="predicted"/>
<feature type="region of interest" description="Disordered" evidence="1">
    <location>
        <begin position="267"/>
        <end position="305"/>
    </location>
</feature>
<feature type="compositionally biased region" description="Low complexity" evidence="1">
    <location>
        <begin position="294"/>
        <end position="305"/>
    </location>
</feature>
<dbReference type="Proteomes" id="UP000564407">
    <property type="component" value="Unassembled WGS sequence"/>
</dbReference>
<dbReference type="EMBL" id="VZRP01000608">
    <property type="protein sequence ID" value="NWV58896.1"/>
    <property type="molecule type" value="Genomic_DNA"/>
</dbReference>
<name>A0A7K6G6F8_9PASS</name>
<dbReference type="GO" id="GO:0005096">
    <property type="term" value="F:GTPase activator activity"/>
    <property type="evidence" value="ECO:0007669"/>
    <property type="project" value="TreeGrafter"/>
</dbReference>
<dbReference type="PANTHER" id="PTHR45705">
    <property type="entry name" value="FI20236P1"/>
    <property type="match status" value="1"/>
</dbReference>
<feature type="non-terminal residue" evidence="2">
    <location>
        <position position="305"/>
    </location>
</feature>
<feature type="non-terminal residue" evidence="2">
    <location>
        <position position="1"/>
    </location>
</feature>
<dbReference type="PANTHER" id="PTHR45705:SF4">
    <property type="entry name" value="STROMAL MEMBRANE-ASSOCIATED PROTEIN 2"/>
    <property type="match status" value="1"/>
</dbReference>
<reference evidence="2 3" key="1">
    <citation type="submission" date="2019-09" db="EMBL/GenBank/DDBJ databases">
        <title>Bird 10,000 Genomes (B10K) Project - Family phase.</title>
        <authorList>
            <person name="Zhang G."/>
        </authorList>
    </citation>
    <scope>NUCLEOTIDE SEQUENCE [LARGE SCALE GENOMIC DNA]</scope>
    <source>
        <strain evidence="2">B10K-DU-029-44</strain>
        <tissue evidence="2">Heart</tissue>
    </source>
</reference>
<evidence type="ECO:0000313" key="3">
    <source>
        <dbReference type="Proteomes" id="UP000564407"/>
    </source>
</evidence>
<evidence type="ECO:0000256" key="1">
    <source>
        <dbReference type="SAM" id="MobiDB-lite"/>
    </source>
</evidence>
<organism evidence="2 3">
    <name type="scientific">Malurus elegans</name>
    <name type="common">Red-winged fairywren</name>
    <dbReference type="NCBI Taxonomy" id="720584"/>
    <lineage>
        <taxon>Eukaryota</taxon>
        <taxon>Metazoa</taxon>
        <taxon>Chordata</taxon>
        <taxon>Craniata</taxon>
        <taxon>Vertebrata</taxon>
        <taxon>Euteleostomi</taxon>
        <taxon>Archelosauria</taxon>
        <taxon>Archosauria</taxon>
        <taxon>Dinosauria</taxon>
        <taxon>Saurischia</taxon>
        <taxon>Theropoda</taxon>
        <taxon>Coelurosauria</taxon>
        <taxon>Aves</taxon>
        <taxon>Neognathae</taxon>
        <taxon>Neoaves</taxon>
        <taxon>Telluraves</taxon>
        <taxon>Australaves</taxon>
        <taxon>Passeriformes</taxon>
        <taxon>Meliphagoidea</taxon>
        <taxon>Maluridae</taxon>
        <taxon>Malurus</taxon>
    </lineage>
</organism>
<feature type="region of interest" description="Disordered" evidence="1">
    <location>
        <begin position="205"/>
        <end position="239"/>
    </location>
</feature>
<sequence>RAVESFIRDKYEKKKFMDRSIDISAFRKENYDKWKRNNESERKPEPIIFEKVKMPQKKDETQQSRKNSPKSEPVMDLLGLDAPVPVPVANGRPGSLEKDLDLFGSVGSEPRRVSGAVGSMPSSGSAGSVPEHLNLFAEPVRPDEGGRRLSKDSILSLYGSQAPPLPPQGAMFMAPAGLGYPAAPFAPFPHPHPIAHPITDPFSPFPRSDVHGPGRSGSFRNPDFRARQPHPVPVPDPNPILSHPQVTQQMAGMNFYGAAGMLGYGSSMGGAGAGAAGGGGGGGGGSGGGGGAPGSSSTLSSPLWK</sequence>
<feature type="compositionally biased region" description="Gly residues" evidence="1">
    <location>
        <begin position="267"/>
        <end position="293"/>
    </location>
</feature>
<keyword evidence="3" id="KW-1185">Reference proteome</keyword>
<dbReference type="GO" id="GO:0005737">
    <property type="term" value="C:cytoplasm"/>
    <property type="evidence" value="ECO:0007669"/>
    <property type="project" value="TreeGrafter"/>
</dbReference>
<feature type="compositionally biased region" description="Basic and acidic residues" evidence="1">
    <location>
        <begin position="32"/>
        <end position="63"/>
    </location>
</feature>
<evidence type="ECO:0000313" key="2">
    <source>
        <dbReference type="EMBL" id="NWV58896.1"/>
    </source>
</evidence>
<feature type="region of interest" description="Disordered" evidence="1">
    <location>
        <begin position="32"/>
        <end position="95"/>
    </location>
</feature>
<gene>
    <name evidence="2" type="primary">Smap2</name>
    <name evidence="2" type="ORF">MALELE_R09992</name>
</gene>